<evidence type="ECO:0000313" key="1">
    <source>
        <dbReference type="EMBL" id="QDZ23205.1"/>
    </source>
</evidence>
<dbReference type="STRING" id="1764295.A0A5B8MU65"/>
<proteinExistence type="predicted"/>
<gene>
    <name evidence="1" type="ORF">A3770_09p57230</name>
</gene>
<accession>A0A5B8MU65</accession>
<dbReference type="GO" id="GO:0008233">
    <property type="term" value="F:peptidase activity"/>
    <property type="evidence" value="ECO:0007669"/>
    <property type="project" value="UniProtKB-KW"/>
</dbReference>
<keyword evidence="2" id="KW-1185">Reference proteome</keyword>
<dbReference type="Proteomes" id="UP000316726">
    <property type="component" value="Chromosome 9"/>
</dbReference>
<dbReference type="InterPro" id="IPR005082">
    <property type="entry name" value="Peptidase_U9_T4_prohead"/>
</dbReference>
<evidence type="ECO:0000313" key="2">
    <source>
        <dbReference type="Proteomes" id="UP000316726"/>
    </source>
</evidence>
<dbReference type="EMBL" id="CP031042">
    <property type="protein sequence ID" value="QDZ23205.1"/>
    <property type="molecule type" value="Genomic_DNA"/>
</dbReference>
<dbReference type="AlphaFoldDB" id="A0A5B8MU65"/>
<dbReference type="OrthoDB" id="547106at2759"/>
<reference evidence="1 2" key="1">
    <citation type="submission" date="2018-07" db="EMBL/GenBank/DDBJ databases">
        <title>The complete nuclear genome of the prasinophyte Chloropicon primus (CCMP1205).</title>
        <authorList>
            <person name="Pombert J.-F."/>
            <person name="Otis C."/>
            <person name="Turmel M."/>
            <person name="Lemieux C."/>
        </authorList>
    </citation>
    <scope>NUCLEOTIDE SEQUENCE [LARGE SCALE GENOMIC DNA]</scope>
    <source>
        <strain evidence="1 2">CCMP1205</strain>
    </source>
</reference>
<dbReference type="GO" id="GO:0006508">
    <property type="term" value="P:proteolysis"/>
    <property type="evidence" value="ECO:0007669"/>
    <property type="project" value="UniProtKB-KW"/>
</dbReference>
<organism evidence="1 2">
    <name type="scientific">Chloropicon primus</name>
    <dbReference type="NCBI Taxonomy" id="1764295"/>
    <lineage>
        <taxon>Eukaryota</taxon>
        <taxon>Viridiplantae</taxon>
        <taxon>Chlorophyta</taxon>
        <taxon>Chloropicophyceae</taxon>
        <taxon>Chloropicales</taxon>
        <taxon>Chloropicaceae</taxon>
        <taxon>Chloropicon</taxon>
    </lineage>
</organism>
<protein>
    <submittedName>
        <fullName evidence="1">Prohead core protein protease</fullName>
    </submittedName>
</protein>
<keyword evidence="1" id="KW-0645">Protease</keyword>
<sequence>MGCYLSTVVSSMDGETTDSDKRMMLSKLCERSIKLNNGKLVVKGVVHRAGVMNCNGRVYPKHVLEREVVKYLRDKVAAGLSFGELDHPSPCLGSQAFRRVNLTRVSHQLVELHWERDALVGTVEVLDTPHGEVLRRLYLEGHSLGVSSRGFATLGVGESGVIEVGDDFHLITFDYVSEPSTPGAYLFPIDFSYDGHIPNQEDFVQQQSKGAWR</sequence>
<keyword evidence="1" id="KW-0378">Hydrolase</keyword>
<name>A0A5B8MU65_9CHLO</name>
<dbReference type="Pfam" id="PF03420">
    <property type="entry name" value="Peptidase_S77"/>
    <property type="match status" value="1"/>
</dbReference>